<evidence type="ECO:0000313" key="2">
    <source>
        <dbReference type="Proteomes" id="UP000694395"/>
    </source>
</evidence>
<sequence>MFCWCMWGGDTVENVRIAGTPYEGRLLAVDFSVGSVAYSPNVIVKEREGFFRAFRSLCNGNTILVGDFNVRLGRLDATSSVQFPLAFSRQHFHKNQKSIQIKSFTFEELQMFSMRRLKDYLFRRNRSVWCITFGYQKKTKIQSSIRQTFFQINSIISTETWQTLFRTNPQGVFHISLR</sequence>
<accession>A0A8C7VNV3</accession>
<evidence type="ECO:0000313" key="1">
    <source>
        <dbReference type="Ensembl" id="ENSOMYP00000036436.2"/>
    </source>
</evidence>
<keyword evidence="2" id="KW-1185">Reference proteome</keyword>
<protein>
    <recommendedName>
        <fullName evidence="3">Endonuclease/exonuclease/phosphatase domain-containing protein</fullName>
    </recommendedName>
</protein>
<evidence type="ECO:0008006" key="3">
    <source>
        <dbReference type="Google" id="ProtNLM"/>
    </source>
</evidence>
<proteinExistence type="predicted"/>
<reference evidence="1" key="3">
    <citation type="submission" date="2025-09" db="UniProtKB">
        <authorList>
            <consortium name="Ensembl"/>
        </authorList>
    </citation>
    <scope>IDENTIFICATION</scope>
</reference>
<reference evidence="1" key="2">
    <citation type="submission" date="2025-08" db="UniProtKB">
        <authorList>
            <consortium name="Ensembl"/>
        </authorList>
    </citation>
    <scope>IDENTIFICATION</scope>
</reference>
<organism evidence="1 2">
    <name type="scientific">Oncorhynchus mykiss</name>
    <name type="common">Rainbow trout</name>
    <name type="synonym">Salmo gairdneri</name>
    <dbReference type="NCBI Taxonomy" id="8022"/>
    <lineage>
        <taxon>Eukaryota</taxon>
        <taxon>Metazoa</taxon>
        <taxon>Chordata</taxon>
        <taxon>Craniata</taxon>
        <taxon>Vertebrata</taxon>
        <taxon>Euteleostomi</taxon>
        <taxon>Actinopterygii</taxon>
        <taxon>Neopterygii</taxon>
        <taxon>Teleostei</taxon>
        <taxon>Protacanthopterygii</taxon>
        <taxon>Salmoniformes</taxon>
        <taxon>Salmonidae</taxon>
        <taxon>Salmoninae</taxon>
        <taxon>Oncorhynchus</taxon>
    </lineage>
</organism>
<name>A0A8C7VNV3_ONCMY</name>
<dbReference type="GeneTree" id="ENSGT01060000252610"/>
<dbReference type="Ensembl" id="ENSOMYT00000039741.2">
    <property type="protein sequence ID" value="ENSOMYP00000036436.2"/>
    <property type="gene ID" value="ENSOMYG00000016941.2"/>
</dbReference>
<dbReference type="Proteomes" id="UP000694395">
    <property type="component" value="Chromosome 15"/>
</dbReference>
<reference evidence="1" key="1">
    <citation type="submission" date="2020-07" db="EMBL/GenBank/DDBJ databases">
        <title>A long reads based de novo assembly of the rainbow trout Arlee double haploid line genome.</title>
        <authorList>
            <person name="Gao G."/>
            <person name="Palti Y."/>
        </authorList>
    </citation>
    <scope>NUCLEOTIDE SEQUENCE [LARGE SCALE GENOMIC DNA]</scope>
</reference>
<dbReference type="AlphaFoldDB" id="A0A8C7VNV3"/>